<comment type="caution">
    <text evidence="1">The sequence shown here is derived from an EMBL/GenBank/DDBJ whole genome shotgun (WGS) entry which is preliminary data.</text>
</comment>
<evidence type="ECO:0000313" key="1">
    <source>
        <dbReference type="EMBL" id="GGG09569.1"/>
    </source>
</evidence>
<organism evidence="1 2">
    <name type="scientific">Paenibacillus abyssi</name>
    <dbReference type="NCBI Taxonomy" id="1340531"/>
    <lineage>
        <taxon>Bacteria</taxon>
        <taxon>Bacillati</taxon>
        <taxon>Bacillota</taxon>
        <taxon>Bacilli</taxon>
        <taxon>Bacillales</taxon>
        <taxon>Paenibacillaceae</taxon>
        <taxon>Paenibacillus</taxon>
    </lineage>
</organism>
<name>A0A917D4C8_9BACL</name>
<dbReference type="Proteomes" id="UP000644756">
    <property type="component" value="Unassembled WGS sequence"/>
</dbReference>
<protein>
    <recommendedName>
        <fullName evidence="3">Copper amine oxidase</fullName>
    </recommendedName>
</protein>
<sequence length="187" mass="21408">MKFRKLLILLLIMSLWGGTMLFADSATQKVRVFINGSELNESGLLTEGKTYLPLRQIANSVNSIIVWDENNKRASLFNPNVHMFLFQDKTIFGNVTKGSRITFSVWAQVDNLKTDLSAVKIVIADPFGKEELIQSQAVTKQKDNFWFPTKEIRYHFDSAGKYTVRFYMKTASSDEWFSVSEKTITSE</sequence>
<gene>
    <name evidence="1" type="ORF">GCM10010916_28020</name>
</gene>
<dbReference type="EMBL" id="BMGR01000009">
    <property type="protein sequence ID" value="GGG09569.1"/>
    <property type="molecule type" value="Genomic_DNA"/>
</dbReference>
<dbReference type="RefSeq" id="WP_188531691.1">
    <property type="nucleotide sequence ID" value="NZ_BMGR01000009.1"/>
</dbReference>
<reference evidence="1" key="2">
    <citation type="submission" date="2020-09" db="EMBL/GenBank/DDBJ databases">
        <authorList>
            <person name="Sun Q."/>
            <person name="Zhou Y."/>
        </authorList>
    </citation>
    <scope>NUCLEOTIDE SEQUENCE</scope>
    <source>
        <strain evidence="1">CGMCC 1.12987</strain>
    </source>
</reference>
<accession>A0A917D4C8</accession>
<evidence type="ECO:0008006" key="3">
    <source>
        <dbReference type="Google" id="ProtNLM"/>
    </source>
</evidence>
<evidence type="ECO:0000313" key="2">
    <source>
        <dbReference type="Proteomes" id="UP000644756"/>
    </source>
</evidence>
<proteinExistence type="predicted"/>
<keyword evidence="2" id="KW-1185">Reference proteome</keyword>
<reference evidence="1" key="1">
    <citation type="journal article" date="2014" name="Int. J. Syst. Evol. Microbiol.">
        <title>Complete genome sequence of Corynebacterium casei LMG S-19264T (=DSM 44701T), isolated from a smear-ripened cheese.</title>
        <authorList>
            <consortium name="US DOE Joint Genome Institute (JGI-PGF)"/>
            <person name="Walter F."/>
            <person name="Albersmeier A."/>
            <person name="Kalinowski J."/>
            <person name="Ruckert C."/>
        </authorList>
    </citation>
    <scope>NUCLEOTIDE SEQUENCE</scope>
    <source>
        <strain evidence="1">CGMCC 1.12987</strain>
    </source>
</reference>
<dbReference type="AlphaFoldDB" id="A0A917D4C8"/>